<dbReference type="EMBL" id="JBHRXX010000009">
    <property type="protein sequence ID" value="MFC3685849.1"/>
    <property type="molecule type" value="Genomic_DNA"/>
</dbReference>
<gene>
    <name evidence="3" type="ORF">ACFOPI_19790</name>
</gene>
<keyword evidence="2" id="KW-1133">Transmembrane helix</keyword>
<dbReference type="Proteomes" id="UP001595729">
    <property type="component" value="Unassembled WGS sequence"/>
</dbReference>
<protein>
    <submittedName>
        <fullName evidence="3">Uncharacterized protein</fullName>
    </submittedName>
</protein>
<organism evidence="3 4">
    <name type="scientific">Hydrogenophaga luteola</name>
    <dbReference type="NCBI Taxonomy" id="1591122"/>
    <lineage>
        <taxon>Bacteria</taxon>
        <taxon>Pseudomonadati</taxon>
        <taxon>Pseudomonadota</taxon>
        <taxon>Betaproteobacteria</taxon>
        <taxon>Burkholderiales</taxon>
        <taxon>Comamonadaceae</taxon>
        <taxon>Hydrogenophaga</taxon>
    </lineage>
</organism>
<keyword evidence="2" id="KW-0812">Transmembrane</keyword>
<comment type="caution">
    <text evidence="3">The sequence shown here is derived from an EMBL/GenBank/DDBJ whole genome shotgun (WGS) entry which is preliminary data.</text>
</comment>
<feature type="transmembrane region" description="Helical" evidence="2">
    <location>
        <begin position="30"/>
        <end position="51"/>
    </location>
</feature>
<evidence type="ECO:0000313" key="3">
    <source>
        <dbReference type="EMBL" id="MFC3685849.1"/>
    </source>
</evidence>
<accession>A0ABV7W8Y0</accession>
<name>A0ABV7W8Y0_9BURK</name>
<evidence type="ECO:0000256" key="1">
    <source>
        <dbReference type="SAM" id="MobiDB-lite"/>
    </source>
</evidence>
<proteinExistence type="predicted"/>
<keyword evidence="2" id="KW-0472">Membrane</keyword>
<evidence type="ECO:0000256" key="2">
    <source>
        <dbReference type="SAM" id="Phobius"/>
    </source>
</evidence>
<feature type="region of interest" description="Disordered" evidence="1">
    <location>
        <begin position="76"/>
        <end position="99"/>
    </location>
</feature>
<sequence length="99" mass="10400">MYLVVIAWLYVVLMMSVAEATGTNGSVLGAIVTFFLYGLVPLSLVVFLMLTPQRRKAIREREAAEEALRQQAASNLPDAGGHAAGAAEPGGVPAVGKET</sequence>
<keyword evidence="4" id="KW-1185">Reference proteome</keyword>
<evidence type="ECO:0000313" key="4">
    <source>
        <dbReference type="Proteomes" id="UP001595729"/>
    </source>
</evidence>
<reference evidence="4" key="1">
    <citation type="journal article" date="2019" name="Int. J. Syst. Evol. Microbiol.">
        <title>The Global Catalogue of Microorganisms (GCM) 10K type strain sequencing project: providing services to taxonomists for standard genome sequencing and annotation.</title>
        <authorList>
            <consortium name="The Broad Institute Genomics Platform"/>
            <consortium name="The Broad Institute Genome Sequencing Center for Infectious Disease"/>
            <person name="Wu L."/>
            <person name="Ma J."/>
        </authorList>
    </citation>
    <scope>NUCLEOTIDE SEQUENCE [LARGE SCALE GENOMIC DNA]</scope>
    <source>
        <strain evidence="4">KCTC 42501</strain>
    </source>
</reference>
<dbReference type="RefSeq" id="WP_382177752.1">
    <property type="nucleotide sequence ID" value="NZ_JBHRXX010000009.1"/>
</dbReference>